<protein>
    <submittedName>
        <fullName evidence="1">Uncharacterized protein</fullName>
    </submittedName>
</protein>
<sequence>MYSEKLLRKLLACPFGPYLEETVLSDRCKFTPTRPLSLEDFQMAYNDEPMGFDRTEFDSDSTPLNVAHLPPIPPGSRVLFRGVLSVHALSHLSDKGLSYLNNDFQQRITRSAVNGQKDVPEAEKYNIRVLVQGYMHLTASFMRSDLAPDGLIFHSANAAKNKFRVYQIISMDIETYSLSRSFLFRHHTLRVMRDILNNQGARVSAQRCTPQWFIDQYLHHYAYPSHSRWQRINYLEGAASSDDDSSHYQIPDDHPPDAQTHRPRHLRRVHKNEVWSIFVSHSEWIMSLVEKHKDLKSKVNTQSWRIFLMQVPQLRKGAILDEDTNGRWGLKDDYNETGNTVTGNASSLPLPVPKVDSSSRSYKKKKKSSFKVVVPVMQTHSIPPSQGTITAPKAEDQLDNIYDSDFTQGSPSPTSYHATTTSWPKSSDTACAPALDPSLYALLPPELFVAPLLPTDMLWQCTIGGICSYVIDMCSPSADNLKIINAVFPQEFTQFLEKGWKGNDEQVYMMFYEMVDAHYKDHLKELDIKHVVRDGDASTFEWIHPQHHRPWPPQKWKLMRASRQQSRVKQESRSPDI</sequence>
<reference evidence="1" key="1">
    <citation type="submission" date="2021-03" db="EMBL/GenBank/DDBJ databases">
        <title>Evolutionary priming and transition to the ectomycorrhizal habit in an iconic lineage of mushroom-forming fungi: is preadaptation a requirement?</title>
        <authorList>
            <consortium name="DOE Joint Genome Institute"/>
            <person name="Looney B.P."/>
            <person name="Miyauchi S."/>
            <person name="Morin E."/>
            <person name="Drula E."/>
            <person name="Courty P.E."/>
            <person name="Chicoki N."/>
            <person name="Fauchery L."/>
            <person name="Kohler A."/>
            <person name="Kuo A."/>
            <person name="LaButti K."/>
            <person name="Pangilinan J."/>
            <person name="Lipzen A."/>
            <person name="Riley R."/>
            <person name="Andreopoulos W."/>
            <person name="He G."/>
            <person name="Johnson J."/>
            <person name="Barry K.W."/>
            <person name="Grigoriev I.V."/>
            <person name="Nagy L."/>
            <person name="Hibbett D."/>
            <person name="Henrissat B."/>
            <person name="Matheny P.B."/>
            <person name="Labbe J."/>
            <person name="Martin A.F."/>
        </authorList>
    </citation>
    <scope>NUCLEOTIDE SEQUENCE</scope>
    <source>
        <strain evidence="1">BPL698</strain>
    </source>
</reference>
<dbReference type="Proteomes" id="UP001207468">
    <property type="component" value="Unassembled WGS sequence"/>
</dbReference>
<organism evidence="1 2">
    <name type="scientific">Russula earlei</name>
    <dbReference type="NCBI Taxonomy" id="71964"/>
    <lineage>
        <taxon>Eukaryota</taxon>
        <taxon>Fungi</taxon>
        <taxon>Dikarya</taxon>
        <taxon>Basidiomycota</taxon>
        <taxon>Agaricomycotina</taxon>
        <taxon>Agaricomycetes</taxon>
        <taxon>Russulales</taxon>
        <taxon>Russulaceae</taxon>
        <taxon>Russula</taxon>
    </lineage>
</organism>
<accession>A0ACC0UND5</accession>
<name>A0ACC0UND5_9AGAM</name>
<comment type="caution">
    <text evidence="1">The sequence shown here is derived from an EMBL/GenBank/DDBJ whole genome shotgun (WGS) entry which is preliminary data.</text>
</comment>
<keyword evidence="2" id="KW-1185">Reference proteome</keyword>
<evidence type="ECO:0000313" key="2">
    <source>
        <dbReference type="Proteomes" id="UP001207468"/>
    </source>
</evidence>
<proteinExistence type="predicted"/>
<gene>
    <name evidence="1" type="ORF">F5148DRAFT_1162695</name>
</gene>
<dbReference type="EMBL" id="JAGFNK010000008">
    <property type="protein sequence ID" value="KAI9512594.1"/>
    <property type="molecule type" value="Genomic_DNA"/>
</dbReference>
<evidence type="ECO:0000313" key="1">
    <source>
        <dbReference type="EMBL" id="KAI9512594.1"/>
    </source>
</evidence>